<name>A0ABT9N4R0_9ACTN</name>
<gene>
    <name evidence="1" type="ORF">J2S43_007200</name>
</gene>
<accession>A0ABT9N4R0</accession>
<dbReference type="EMBL" id="JAUSRA010000001">
    <property type="protein sequence ID" value="MDP9798688.1"/>
    <property type="molecule type" value="Genomic_DNA"/>
</dbReference>
<keyword evidence="2" id="KW-1185">Reference proteome</keyword>
<reference evidence="1 2" key="1">
    <citation type="submission" date="2023-07" db="EMBL/GenBank/DDBJ databases">
        <title>Sequencing the genomes of 1000 actinobacteria strains.</title>
        <authorList>
            <person name="Klenk H.-P."/>
        </authorList>
    </citation>
    <scope>NUCLEOTIDE SEQUENCE [LARGE SCALE GENOMIC DNA]</scope>
    <source>
        <strain evidence="1 2">DSM 44710</strain>
    </source>
</reference>
<protein>
    <submittedName>
        <fullName evidence="1">Uncharacterized protein</fullName>
    </submittedName>
</protein>
<dbReference type="Proteomes" id="UP001240984">
    <property type="component" value="Unassembled WGS sequence"/>
</dbReference>
<organism evidence="1 2">
    <name type="scientific">Catenuloplanes nepalensis</name>
    <dbReference type="NCBI Taxonomy" id="587533"/>
    <lineage>
        <taxon>Bacteria</taxon>
        <taxon>Bacillati</taxon>
        <taxon>Actinomycetota</taxon>
        <taxon>Actinomycetes</taxon>
        <taxon>Micromonosporales</taxon>
        <taxon>Micromonosporaceae</taxon>
        <taxon>Catenuloplanes</taxon>
    </lineage>
</organism>
<proteinExistence type="predicted"/>
<sequence>MTRLLERLGDRMLDVVLPSAKADAAYCYGLNVGACAWICCNTTCTVEKRCCLGYGSGVCTCSACQHA</sequence>
<evidence type="ECO:0000313" key="2">
    <source>
        <dbReference type="Proteomes" id="UP001240984"/>
    </source>
</evidence>
<comment type="caution">
    <text evidence="1">The sequence shown here is derived from an EMBL/GenBank/DDBJ whole genome shotgun (WGS) entry which is preliminary data.</text>
</comment>
<evidence type="ECO:0000313" key="1">
    <source>
        <dbReference type="EMBL" id="MDP9798688.1"/>
    </source>
</evidence>